<reference evidence="2 3" key="1">
    <citation type="submission" date="2019-04" db="EMBL/GenBank/DDBJ databases">
        <authorList>
            <person name="Schori C."/>
            <person name="Ahrens C."/>
        </authorList>
    </citation>
    <scope>NUCLEOTIDE SEQUENCE [LARGE SCALE GENOMIC DNA]</scope>
    <source>
        <strain evidence="2 3">DSM 2950</strain>
    </source>
</reference>
<dbReference type="AlphaFoldDB" id="A0A7G5N2U8"/>
<organism evidence="2 3">
    <name type="scientific">Blautia producta</name>
    <dbReference type="NCBI Taxonomy" id="33035"/>
    <lineage>
        <taxon>Bacteria</taxon>
        <taxon>Bacillati</taxon>
        <taxon>Bacillota</taxon>
        <taxon>Clostridia</taxon>
        <taxon>Lachnospirales</taxon>
        <taxon>Lachnospiraceae</taxon>
        <taxon>Blautia</taxon>
    </lineage>
</organism>
<evidence type="ECO:0000256" key="1">
    <source>
        <dbReference type="SAM" id="Phobius"/>
    </source>
</evidence>
<name>A0A7G5N2U8_9FIRM</name>
<gene>
    <name evidence="2" type="ORF">E5259_28510</name>
</gene>
<proteinExistence type="predicted"/>
<sequence>MAQSVGQIGLDLVVNKNQFEKQMSGITNLAKKAGVALASAFAVKKLVDFGKSCIELGSDLAEVQNVVDVTFPSMTAQVDSFAKNAAASFGLSETMAKRFTGTFGAMAKAFGFSEKQAYDMSTTLTGLAGDVASFYNISQDEAYTKLKSVFTGETETLKDLGVVMTQNALDAYAMANGWGKTTQAMSEAEKVALRYQFVQDQLSAATGDFVRTSDSWANQVRVLKLQFDSLKATLGQGLINILTPVLKLLNQLLAKLMTVASAFKSFTEMLTGKKAESGSGFRDTASDLSAAAGAADSLTDSTEGVGKAAEKASRSLMGFDKINKLQDKNASGTGGGVGSIKGPTVDYGSLAEGDTVIDELDNKFQKMFQNIQRNIQPTIDSFKRLWNEGLQQLGKFTQTALGDFFSGFLGKVASWLFQTGIPGFVDALNEGLMAIKFDDINEALRGLWDALAPFAIHVGEGLLWFWQNVLVPLGVWTANEIVPRFLDTLSIAIEAFNHILEALQPLFQWFWDTVLQPLASWAGGVFLAVWDKINGALQKFSDWCKEHPQDVQDITLVIGSFFAAWKFGKLISGLNEFVGKFATNMTLAIMKAGGLKNALVKLLAGFNPIILIIGALIAIGVLLYKHWDEISAKAIEIWGGIRDWFDSVTKKIGEFFSRLWSGIADTFKSVGSWFKQKFTSASDGIKSAFSGVGNFFSGIWSSIKNTFSHVADWFRDKFSAAWKAVKDVFSSGGKVFDGIKDGILNGLKSVVNALISGINKVIEIPFNGLNSALGRLKKVDIMGLKPFEWLPSIKVPQIPKLAQGGFVKANTPQLAMIGDNRHYGEIVAPEDKLQAMVNEAVRAVAGSGGASKTELESIINSAVTRFIAAVGKMGFFVDGELLARALDRALENVKYRQNPVEVT</sequence>
<dbReference type="RefSeq" id="WP_018596837.1">
    <property type="nucleotide sequence ID" value="NZ_CABLBP010000036.1"/>
</dbReference>
<keyword evidence="1" id="KW-0812">Transmembrane</keyword>
<keyword evidence="1" id="KW-0472">Membrane</keyword>
<dbReference type="Gene3D" id="1.20.120.20">
    <property type="entry name" value="Apolipoprotein"/>
    <property type="match status" value="1"/>
</dbReference>
<evidence type="ECO:0000313" key="3">
    <source>
        <dbReference type="Proteomes" id="UP000515789"/>
    </source>
</evidence>
<feature type="transmembrane region" description="Helical" evidence="1">
    <location>
        <begin position="602"/>
        <end position="624"/>
    </location>
</feature>
<evidence type="ECO:0000313" key="2">
    <source>
        <dbReference type="EMBL" id="QMW81191.1"/>
    </source>
</evidence>
<dbReference type="Proteomes" id="UP000515789">
    <property type="component" value="Chromosome"/>
</dbReference>
<dbReference type="GeneID" id="75053316"/>
<protein>
    <recommendedName>
        <fullName evidence="4">Phage tail tape measure protein</fullName>
    </recommendedName>
</protein>
<accession>A0A7G5N2U8</accession>
<evidence type="ECO:0008006" key="4">
    <source>
        <dbReference type="Google" id="ProtNLM"/>
    </source>
</evidence>
<dbReference type="EMBL" id="CP039126">
    <property type="protein sequence ID" value="QMW81191.1"/>
    <property type="molecule type" value="Genomic_DNA"/>
</dbReference>
<keyword evidence="1" id="KW-1133">Transmembrane helix</keyword>